<dbReference type="STRING" id="104663.SAMN04488121_105392"/>
<evidence type="ECO:0000313" key="1">
    <source>
        <dbReference type="EMBL" id="SDG65900.1"/>
    </source>
</evidence>
<protein>
    <submittedName>
        <fullName evidence="1">Uncharacterized conserved protein YecE, DUF72 family</fullName>
    </submittedName>
</protein>
<dbReference type="RefSeq" id="WP_089835032.1">
    <property type="nucleotide sequence ID" value="NZ_FNBN01000005.1"/>
</dbReference>
<dbReference type="Gene3D" id="3.20.20.410">
    <property type="entry name" value="Protein of unknown function UPF0759"/>
    <property type="match status" value="1"/>
</dbReference>
<dbReference type="InterPro" id="IPR002763">
    <property type="entry name" value="DUF72"/>
</dbReference>
<name>A0A1G7W412_CHIFI</name>
<evidence type="ECO:0000313" key="2">
    <source>
        <dbReference type="Proteomes" id="UP000199045"/>
    </source>
</evidence>
<dbReference type="PANTHER" id="PTHR30348">
    <property type="entry name" value="UNCHARACTERIZED PROTEIN YECE"/>
    <property type="match status" value="1"/>
</dbReference>
<dbReference type="PANTHER" id="PTHR30348:SF4">
    <property type="entry name" value="DUF72 DOMAIN-CONTAINING PROTEIN"/>
    <property type="match status" value="1"/>
</dbReference>
<organism evidence="1 2">
    <name type="scientific">Chitinophaga filiformis</name>
    <name type="common">Myxococcus filiformis</name>
    <name type="synonym">Flexibacter filiformis</name>
    <dbReference type="NCBI Taxonomy" id="104663"/>
    <lineage>
        <taxon>Bacteria</taxon>
        <taxon>Pseudomonadati</taxon>
        <taxon>Bacteroidota</taxon>
        <taxon>Chitinophagia</taxon>
        <taxon>Chitinophagales</taxon>
        <taxon>Chitinophagaceae</taxon>
        <taxon>Chitinophaga</taxon>
    </lineage>
</organism>
<gene>
    <name evidence="1" type="ORF">SAMN04488121_105392</name>
</gene>
<dbReference type="AlphaFoldDB" id="A0A1G7W412"/>
<accession>A0A1G7W412</accession>
<dbReference type="InterPro" id="IPR036520">
    <property type="entry name" value="UPF0759_sf"/>
</dbReference>
<dbReference type="Pfam" id="PF01904">
    <property type="entry name" value="DUF72"/>
    <property type="match status" value="1"/>
</dbReference>
<sequence>MAAGKIHIGTSGWSYKHWREIFYPAELKPTDYLAYYADHFQTTEINTSFYHLPRPSTIQKWTETVNARFRFCPKISRFITHIKKLNDPEETLPKFFDIFDPVHKHLGPVLLQLPPNLGFNEEKVAHFFETLKTYKGYTFALEPRHDTWLEDAAIALLEKYKIAFVIAESGKRWPYGEFVTAKHIYVRFHGPDGSYAKSYSDKVMKQYAEKMLAWQEEGHTIWVFFNNDVHGYAIENAKTLIELTKP</sequence>
<dbReference type="Proteomes" id="UP000199045">
    <property type="component" value="Unassembled WGS sequence"/>
</dbReference>
<dbReference type="SUPFAM" id="SSF117396">
    <property type="entry name" value="TM1631-like"/>
    <property type="match status" value="1"/>
</dbReference>
<dbReference type="EMBL" id="FNBN01000005">
    <property type="protein sequence ID" value="SDG65900.1"/>
    <property type="molecule type" value="Genomic_DNA"/>
</dbReference>
<dbReference type="OrthoDB" id="9780310at2"/>
<proteinExistence type="predicted"/>
<reference evidence="1 2" key="1">
    <citation type="submission" date="2016-10" db="EMBL/GenBank/DDBJ databases">
        <authorList>
            <person name="de Groot N.N."/>
        </authorList>
    </citation>
    <scope>NUCLEOTIDE SEQUENCE [LARGE SCALE GENOMIC DNA]</scope>
    <source>
        <strain evidence="1 2">DSM 527</strain>
    </source>
</reference>